<evidence type="ECO:0000313" key="2">
    <source>
        <dbReference type="EMBL" id="GII95185.1"/>
    </source>
</evidence>
<dbReference type="Proteomes" id="UP000606172">
    <property type="component" value="Unassembled WGS sequence"/>
</dbReference>
<dbReference type="RefSeq" id="WP_204030268.1">
    <property type="nucleotide sequence ID" value="NZ_BOOW01000034.1"/>
</dbReference>
<protein>
    <submittedName>
        <fullName evidence="2">Uncharacterized protein</fullName>
    </submittedName>
</protein>
<proteinExistence type="predicted"/>
<sequence length="200" mass="22152">MKAKGFKYIAFVAPDQETELQRRVANGDYEAVKQFRSKYGYQTFARYIYPDDPSSGALVPPEDPNLAVSINNAHQEAFMSAKDACETEAVKVVLGKVVKSRMDLFQHWMKSRKAALDREARLARRVAAFGCGVRQSRRLSTAEVLVIHAGPRPGPPGSGEGSQRTGHGSKITRSTILACPYGDNEHLNGWRGLSLVRCER</sequence>
<dbReference type="EMBL" id="BOOW01000034">
    <property type="protein sequence ID" value="GII95185.1"/>
    <property type="molecule type" value="Genomic_DNA"/>
</dbReference>
<evidence type="ECO:0000313" key="3">
    <source>
        <dbReference type="Proteomes" id="UP000606172"/>
    </source>
</evidence>
<name>A0A919RJV2_9ACTN</name>
<organism evidence="2 3">
    <name type="scientific">Sinosporangium siamense</name>
    <dbReference type="NCBI Taxonomy" id="1367973"/>
    <lineage>
        <taxon>Bacteria</taxon>
        <taxon>Bacillati</taxon>
        <taxon>Actinomycetota</taxon>
        <taxon>Actinomycetes</taxon>
        <taxon>Streptosporangiales</taxon>
        <taxon>Streptosporangiaceae</taxon>
        <taxon>Sinosporangium</taxon>
    </lineage>
</organism>
<keyword evidence="3" id="KW-1185">Reference proteome</keyword>
<feature type="region of interest" description="Disordered" evidence="1">
    <location>
        <begin position="149"/>
        <end position="169"/>
    </location>
</feature>
<accession>A0A919RJV2</accession>
<comment type="caution">
    <text evidence="2">The sequence shown here is derived from an EMBL/GenBank/DDBJ whole genome shotgun (WGS) entry which is preliminary data.</text>
</comment>
<evidence type="ECO:0000256" key="1">
    <source>
        <dbReference type="SAM" id="MobiDB-lite"/>
    </source>
</evidence>
<dbReference type="AlphaFoldDB" id="A0A919RJV2"/>
<gene>
    <name evidence="2" type="ORF">Ssi02_54160</name>
</gene>
<reference evidence="2" key="1">
    <citation type="submission" date="2021-01" db="EMBL/GenBank/DDBJ databases">
        <title>Whole genome shotgun sequence of Sinosporangium siamense NBRC 109515.</title>
        <authorList>
            <person name="Komaki H."/>
            <person name="Tamura T."/>
        </authorList>
    </citation>
    <scope>NUCLEOTIDE SEQUENCE</scope>
    <source>
        <strain evidence="2">NBRC 109515</strain>
    </source>
</reference>